<dbReference type="Gene3D" id="3.30.40.10">
    <property type="entry name" value="Zinc/RING finger domain, C3HC4 (zinc finger)"/>
    <property type="match status" value="1"/>
</dbReference>
<keyword evidence="3" id="KW-0862">Zinc</keyword>
<dbReference type="GeneID" id="40327005"/>
<dbReference type="Proteomes" id="UP000283634">
    <property type="component" value="Unassembled WGS sequence"/>
</dbReference>
<evidence type="ECO:0000259" key="5">
    <source>
        <dbReference type="PROSITE" id="PS50178"/>
    </source>
</evidence>
<feature type="domain" description="FYVE-type" evidence="5">
    <location>
        <begin position="14"/>
        <end position="74"/>
    </location>
</feature>
<keyword evidence="7" id="KW-1185">Reference proteome</keyword>
<dbReference type="Pfam" id="PF01363">
    <property type="entry name" value="FYVE"/>
    <property type="match status" value="1"/>
</dbReference>
<dbReference type="InterPro" id="IPR013083">
    <property type="entry name" value="Znf_RING/FYVE/PHD"/>
</dbReference>
<dbReference type="InterPro" id="IPR017073">
    <property type="entry name" value="HGS/VPS27"/>
</dbReference>
<dbReference type="InterPro" id="IPR017455">
    <property type="entry name" value="Znf_FYVE-rel"/>
</dbReference>
<dbReference type="InterPro" id="IPR011011">
    <property type="entry name" value="Znf_FYVE_PHD"/>
</dbReference>
<dbReference type="GO" id="GO:0031623">
    <property type="term" value="P:receptor internalization"/>
    <property type="evidence" value="ECO:0007669"/>
    <property type="project" value="TreeGrafter"/>
</dbReference>
<dbReference type="GO" id="GO:0005769">
    <property type="term" value="C:early endosome"/>
    <property type="evidence" value="ECO:0007669"/>
    <property type="project" value="TreeGrafter"/>
</dbReference>
<dbReference type="PANTHER" id="PTHR46275:SF1">
    <property type="entry name" value="HEPATOCYTE GROWTH FACTOR-REGULATED TYROSINE KINASE SUBSTRATE"/>
    <property type="match status" value="1"/>
</dbReference>
<keyword evidence="2 4" id="KW-0863">Zinc-finger</keyword>
<dbReference type="GO" id="GO:0043130">
    <property type="term" value="F:ubiquitin binding"/>
    <property type="evidence" value="ECO:0007669"/>
    <property type="project" value="TreeGrafter"/>
</dbReference>
<keyword evidence="1" id="KW-0479">Metal-binding</keyword>
<dbReference type="RefSeq" id="XP_029240106.1">
    <property type="nucleotide sequence ID" value="XM_029380052.1"/>
</dbReference>
<evidence type="ECO:0000313" key="7">
    <source>
        <dbReference type="Proteomes" id="UP000283634"/>
    </source>
</evidence>
<evidence type="ECO:0000313" key="6">
    <source>
        <dbReference type="EMBL" id="RNF07924.1"/>
    </source>
</evidence>
<gene>
    <name evidence="6" type="ORF">TraAM80_03072</name>
</gene>
<accession>A0A3S5IRP0</accession>
<reference evidence="6 7" key="1">
    <citation type="journal article" date="2018" name="BMC Genomics">
        <title>Genomic comparison of Trypanosoma conorhini and Trypanosoma rangeli to Trypanosoma cruzi strains of high and low virulence.</title>
        <authorList>
            <person name="Bradwell K.R."/>
            <person name="Koparde V.N."/>
            <person name="Matveyev A.V."/>
            <person name="Serrano M.G."/>
            <person name="Alves J.M."/>
            <person name="Parikh H."/>
            <person name="Huang B."/>
            <person name="Lee V."/>
            <person name="Espinosa-Alvarez O."/>
            <person name="Ortiz P.A."/>
            <person name="Costa-Martins A.G."/>
            <person name="Teixeira M.M."/>
            <person name="Buck G.A."/>
        </authorList>
    </citation>
    <scope>NUCLEOTIDE SEQUENCE [LARGE SCALE GENOMIC DNA]</scope>
    <source>
        <strain evidence="6 7">AM80</strain>
    </source>
</reference>
<protein>
    <submittedName>
        <fullName evidence="6">Putative zinc finger protein</fullName>
    </submittedName>
</protein>
<dbReference type="SUPFAM" id="SSF57903">
    <property type="entry name" value="FYVE/PHD zinc finger"/>
    <property type="match status" value="1"/>
</dbReference>
<comment type="caution">
    <text evidence="6">The sequence shown here is derived from an EMBL/GenBank/DDBJ whole genome shotgun (WGS) entry which is preliminary data.</text>
</comment>
<dbReference type="OMA" id="AEEYYHN"/>
<proteinExistence type="predicted"/>
<evidence type="ECO:0000256" key="4">
    <source>
        <dbReference type="PROSITE-ProRule" id="PRU00091"/>
    </source>
</evidence>
<dbReference type="GO" id="GO:0032456">
    <property type="term" value="P:endocytic recycling"/>
    <property type="evidence" value="ECO:0007669"/>
    <property type="project" value="TreeGrafter"/>
</dbReference>
<dbReference type="InterPro" id="IPR000306">
    <property type="entry name" value="Znf_FYVE"/>
</dbReference>
<name>A0A3S5IRP0_TRYRA</name>
<dbReference type="PANTHER" id="PTHR46275">
    <property type="entry name" value="HEPATOCYTE GROWTH FACTOR-REGULATED TYROSINE KINASE SUBSTRATE"/>
    <property type="match status" value="1"/>
</dbReference>
<dbReference type="OrthoDB" id="10018316at2759"/>
<dbReference type="PROSITE" id="PS50178">
    <property type="entry name" value="ZF_FYVE"/>
    <property type="match status" value="1"/>
</dbReference>
<dbReference type="EMBL" id="MKGL01000076">
    <property type="protein sequence ID" value="RNF07924.1"/>
    <property type="molecule type" value="Genomic_DNA"/>
</dbReference>
<dbReference type="GO" id="GO:0008270">
    <property type="term" value="F:zinc ion binding"/>
    <property type="evidence" value="ECO:0007669"/>
    <property type="project" value="UniProtKB-KW"/>
</dbReference>
<organism evidence="6 7">
    <name type="scientific">Trypanosoma rangeli</name>
    <dbReference type="NCBI Taxonomy" id="5698"/>
    <lineage>
        <taxon>Eukaryota</taxon>
        <taxon>Discoba</taxon>
        <taxon>Euglenozoa</taxon>
        <taxon>Kinetoplastea</taxon>
        <taxon>Metakinetoplastina</taxon>
        <taxon>Trypanosomatida</taxon>
        <taxon>Trypanosomatidae</taxon>
        <taxon>Trypanosoma</taxon>
        <taxon>Herpetosoma</taxon>
    </lineage>
</organism>
<evidence type="ECO:0000256" key="1">
    <source>
        <dbReference type="ARBA" id="ARBA00022723"/>
    </source>
</evidence>
<evidence type="ECO:0000256" key="2">
    <source>
        <dbReference type="ARBA" id="ARBA00022771"/>
    </source>
</evidence>
<dbReference type="SMART" id="SM00064">
    <property type="entry name" value="FYVE"/>
    <property type="match status" value="1"/>
</dbReference>
<evidence type="ECO:0000256" key="3">
    <source>
        <dbReference type="ARBA" id="ARBA00022833"/>
    </source>
</evidence>
<dbReference type="AlphaFoldDB" id="A0A3S5IRP0"/>
<sequence length="294" mass="33117">MGTSNSKGAHWQRDSEAPSCHRCAVTFSLSTRRHHCRNCGYVFCRNCSNFSCTIPTRGAHLSVRVCIDCFHILRKDGNGAFVAGGLSRGSESIHSGMGERNEASFLEHESHLNMSTTWNEEVNHEDSYFMGPGGWVTKNADGGFKGSDAYYGNHSRAVEHLTHTRVEDDKMVSQVEKERLVNRWEEVRQRALFTDILLQQVEIVEENTDVDYFREIGDIKVQPEHPDILTAMFQFPEAEEGNANLLMEPVDPRILEPQGGCECVSEDLGQLATLLFLPPAKLIKKSDSRLLRQC</sequence>